<feature type="domain" description="Peptidase C45 hydrolase" evidence="1">
    <location>
        <begin position="152"/>
        <end position="368"/>
    </location>
</feature>
<accession>A0ABP0Z2Z8</accession>
<dbReference type="InterPro" id="IPR005079">
    <property type="entry name" value="Peptidase_C45_hydrolase"/>
</dbReference>
<dbReference type="PANTHER" id="PTHR34180:SF1">
    <property type="entry name" value="BETA-ALANYL-DOPAMINE_CARCININE HYDROLASE"/>
    <property type="match status" value="1"/>
</dbReference>
<proteinExistence type="predicted"/>
<protein>
    <recommendedName>
        <fullName evidence="1">Peptidase C45 hydrolase domain-containing protein</fullName>
    </recommendedName>
</protein>
<evidence type="ECO:0000313" key="3">
    <source>
        <dbReference type="Proteomes" id="UP001642487"/>
    </source>
</evidence>
<dbReference type="Proteomes" id="UP001642487">
    <property type="component" value="Chromosome 7"/>
</dbReference>
<dbReference type="NCBIfam" id="NF040521">
    <property type="entry name" value="C45_proenzyme"/>
    <property type="match status" value="1"/>
</dbReference>
<evidence type="ECO:0000313" key="2">
    <source>
        <dbReference type="EMBL" id="CAK9326153.1"/>
    </source>
</evidence>
<organism evidence="2 3">
    <name type="scientific">Citrullus colocynthis</name>
    <name type="common">colocynth</name>
    <dbReference type="NCBI Taxonomy" id="252529"/>
    <lineage>
        <taxon>Eukaryota</taxon>
        <taxon>Viridiplantae</taxon>
        <taxon>Streptophyta</taxon>
        <taxon>Embryophyta</taxon>
        <taxon>Tracheophyta</taxon>
        <taxon>Spermatophyta</taxon>
        <taxon>Magnoliopsida</taxon>
        <taxon>eudicotyledons</taxon>
        <taxon>Gunneridae</taxon>
        <taxon>Pentapetalae</taxon>
        <taxon>rosids</taxon>
        <taxon>fabids</taxon>
        <taxon>Cucurbitales</taxon>
        <taxon>Cucurbitaceae</taxon>
        <taxon>Benincaseae</taxon>
        <taxon>Citrullus</taxon>
    </lineage>
</organism>
<sequence>MESKEQEMNFVVSPCKCACEIEKQQKEEVVGPCKIEEQDMENKELEMFEVGPCESAYQMGFLIGKRFSDTIRSRLEKDMVLRRQLVPFAQTPESKPLIEALCKNNKAKYPSHWDELMGIVDGSEAPVLEDEATIVDCTDDCSDLLVVSDSLSLAAHNEDASFGLSGYTYLIKGKLQNGICYIAYTHAGEIPSRAFSFNSNGLAFTMNTVRPVNDEIDPGAIGRNFISRDLLESTSFEDAIARIGSAEISLGHNYNVIDVQTRRIASVETASKFRLSVHEVGATPFFHANMYSHLQNVKQIVDENSTSRKRRADVMAKETKHDFLSVIGDRENKEYPIYMKGPKLYTMCSVLIDLDEQTLSIFQGNPKNKEISHVFSLSELKKP</sequence>
<gene>
    <name evidence="2" type="ORF">CITCOLO1_LOCUS18491</name>
</gene>
<keyword evidence="3" id="KW-1185">Reference proteome</keyword>
<dbReference type="PANTHER" id="PTHR34180">
    <property type="entry name" value="PEPTIDASE C45"/>
    <property type="match status" value="1"/>
</dbReference>
<dbReference type="EMBL" id="OZ021741">
    <property type="protein sequence ID" value="CAK9326153.1"/>
    <property type="molecule type" value="Genomic_DNA"/>
</dbReference>
<dbReference type="InterPro" id="IPR047794">
    <property type="entry name" value="C45_proenzyme-like"/>
</dbReference>
<evidence type="ECO:0000259" key="1">
    <source>
        <dbReference type="Pfam" id="PF03417"/>
    </source>
</evidence>
<name>A0ABP0Z2Z8_9ROSI</name>
<dbReference type="InterPro" id="IPR047801">
    <property type="entry name" value="Peptidase_C45"/>
</dbReference>
<dbReference type="Gene3D" id="3.60.60.10">
    <property type="entry name" value="Penicillin V Acylase, Chain A"/>
    <property type="match status" value="1"/>
</dbReference>
<dbReference type="Pfam" id="PF03417">
    <property type="entry name" value="AAT"/>
    <property type="match status" value="1"/>
</dbReference>
<reference evidence="2 3" key="1">
    <citation type="submission" date="2024-03" db="EMBL/GenBank/DDBJ databases">
        <authorList>
            <person name="Gkanogiannis A."/>
            <person name="Becerra Lopez-Lavalle L."/>
        </authorList>
    </citation>
    <scope>NUCLEOTIDE SEQUENCE [LARGE SCALE GENOMIC DNA]</scope>
</reference>